<evidence type="ECO:0000313" key="6">
    <source>
        <dbReference type="Proteomes" id="UP000014760"/>
    </source>
</evidence>
<dbReference type="EnsemblMetazoa" id="CapteT114897">
    <property type="protein sequence ID" value="CapteP114897"/>
    <property type="gene ID" value="CapteG114897"/>
</dbReference>
<feature type="repeat" description="ANK" evidence="3">
    <location>
        <begin position="33"/>
        <end position="66"/>
    </location>
</feature>
<protein>
    <submittedName>
        <fullName evidence="4 5">Uncharacterized protein</fullName>
    </submittedName>
</protein>
<dbReference type="AlphaFoldDB" id="R7UEJ3"/>
<dbReference type="Pfam" id="PF12796">
    <property type="entry name" value="Ank_2"/>
    <property type="match status" value="2"/>
</dbReference>
<sequence length="247" mass="27416">MGNKLLCGGVTDRLHDKSLTVRWHENIDRPVPSGETLLTIACQDAHQEELLQKLLREGASVNKVNRNGNSPLHVAIRERNEEAVDLLLEYQADVNVRDTSGLTPLHLACVNKDLAIATLLLEKGANVDQRDWWQNTALLKAVQCGSEDLVKLQLQHNADPNVCNRFGGSALHYATIADYCAISRLLVDAGCHLHTQPGSDKDSSYRYSPLAAAIHRDCFDCFCFFLDRGAEVNGEDVKRKTPLVYSL</sequence>
<reference evidence="6" key="1">
    <citation type="submission" date="2012-12" db="EMBL/GenBank/DDBJ databases">
        <authorList>
            <person name="Hellsten U."/>
            <person name="Grimwood J."/>
            <person name="Chapman J.A."/>
            <person name="Shapiro H."/>
            <person name="Aerts A."/>
            <person name="Otillar R.P."/>
            <person name="Terry A.Y."/>
            <person name="Boore J.L."/>
            <person name="Simakov O."/>
            <person name="Marletaz F."/>
            <person name="Cho S.-J."/>
            <person name="Edsinger-Gonzales E."/>
            <person name="Havlak P."/>
            <person name="Kuo D.-H."/>
            <person name="Larsson T."/>
            <person name="Lv J."/>
            <person name="Arendt D."/>
            <person name="Savage R."/>
            <person name="Osoegawa K."/>
            <person name="de Jong P."/>
            <person name="Lindberg D.R."/>
            <person name="Seaver E.C."/>
            <person name="Weisblat D.A."/>
            <person name="Putnam N.H."/>
            <person name="Grigoriev I.V."/>
            <person name="Rokhsar D.S."/>
        </authorList>
    </citation>
    <scope>NUCLEOTIDE SEQUENCE</scope>
    <source>
        <strain evidence="6">I ESC-2004</strain>
    </source>
</reference>
<accession>R7UEJ3</accession>
<dbReference type="HOGENOM" id="CLU_1126891_0_0_1"/>
<reference evidence="4 6" key="2">
    <citation type="journal article" date="2013" name="Nature">
        <title>Insights into bilaterian evolution from three spiralian genomes.</title>
        <authorList>
            <person name="Simakov O."/>
            <person name="Marletaz F."/>
            <person name="Cho S.J."/>
            <person name="Edsinger-Gonzales E."/>
            <person name="Havlak P."/>
            <person name="Hellsten U."/>
            <person name="Kuo D.H."/>
            <person name="Larsson T."/>
            <person name="Lv J."/>
            <person name="Arendt D."/>
            <person name="Savage R."/>
            <person name="Osoegawa K."/>
            <person name="de Jong P."/>
            <person name="Grimwood J."/>
            <person name="Chapman J.A."/>
            <person name="Shapiro H."/>
            <person name="Aerts A."/>
            <person name="Otillar R.P."/>
            <person name="Terry A.Y."/>
            <person name="Boore J.L."/>
            <person name="Grigoriev I.V."/>
            <person name="Lindberg D.R."/>
            <person name="Seaver E.C."/>
            <person name="Weisblat D.A."/>
            <person name="Putnam N.H."/>
            <person name="Rokhsar D.S."/>
        </authorList>
    </citation>
    <scope>NUCLEOTIDE SEQUENCE</scope>
    <source>
        <strain evidence="4 6">I ESC-2004</strain>
    </source>
</reference>
<dbReference type="PANTHER" id="PTHR46680:SF3">
    <property type="entry name" value="NF-KAPPA-B INHIBITOR CACTUS"/>
    <property type="match status" value="1"/>
</dbReference>
<dbReference type="PANTHER" id="PTHR46680">
    <property type="entry name" value="NF-KAPPA-B INHIBITOR ALPHA"/>
    <property type="match status" value="1"/>
</dbReference>
<dbReference type="PROSITE" id="PS50297">
    <property type="entry name" value="ANK_REP_REGION"/>
    <property type="match status" value="3"/>
</dbReference>
<proteinExistence type="predicted"/>
<feature type="non-terminal residue" evidence="4">
    <location>
        <position position="247"/>
    </location>
</feature>
<keyword evidence="6" id="KW-1185">Reference proteome</keyword>
<evidence type="ECO:0000256" key="1">
    <source>
        <dbReference type="ARBA" id="ARBA00022737"/>
    </source>
</evidence>
<dbReference type="InterPro" id="IPR051070">
    <property type="entry name" value="NF-kappa-B_inhibitor"/>
</dbReference>
<dbReference type="Proteomes" id="UP000014760">
    <property type="component" value="Unassembled WGS sequence"/>
</dbReference>
<evidence type="ECO:0000313" key="5">
    <source>
        <dbReference type="EnsemblMetazoa" id="CapteP114897"/>
    </source>
</evidence>
<organism evidence="4">
    <name type="scientific">Capitella teleta</name>
    <name type="common">Polychaete worm</name>
    <dbReference type="NCBI Taxonomy" id="283909"/>
    <lineage>
        <taxon>Eukaryota</taxon>
        <taxon>Metazoa</taxon>
        <taxon>Spiralia</taxon>
        <taxon>Lophotrochozoa</taxon>
        <taxon>Annelida</taxon>
        <taxon>Polychaeta</taxon>
        <taxon>Sedentaria</taxon>
        <taxon>Scolecida</taxon>
        <taxon>Capitellidae</taxon>
        <taxon>Capitella</taxon>
    </lineage>
</organism>
<keyword evidence="2 3" id="KW-0040">ANK repeat</keyword>
<evidence type="ECO:0000256" key="3">
    <source>
        <dbReference type="PROSITE-ProRule" id="PRU00023"/>
    </source>
</evidence>
<dbReference type="EMBL" id="KB302363">
    <property type="protein sequence ID" value="ELU04394.1"/>
    <property type="molecule type" value="Genomic_DNA"/>
</dbReference>
<dbReference type="EMBL" id="AMQN01008178">
    <property type="status" value="NOT_ANNOTATED_CDS"/>
    <property type="molecule type" value="Genomic_DNA"/>
</dbReference>
<evidence type="ECO:0000256" key="2">
    <source>
        <dbReference type="ARBA" id="ARBA00023043"/>
    </source>
</evidence>
<gene>
    <name evidence="4" type="ORF">CAPTEDRAFT_114897</name>
</gene>
<dbReference type="OrthoDB" id="6109495at2759"/>
<reference evidence="5" key="3">
    <citation type="submission" date="2015-06" db="UniProtKB">
        <authorList>
            <consortium name="EnsemblMetazoa"/>
        </authorList>
    </citation>
    <scope>IDENTIFICATION</scope>
</reference>
<dbReference type="SMART" id="SM00248">
    <property type="entry name" value="ANK"/>
    <property type="match status" value="6"/>
</dbReference>
<feature type="repeat" description="ANK" evidence="3">
    <location>
        <begin position="100"/>
        <end position="132"/>
    </location>
</feature>
<dbReference type="OMA" id="MACEEDK"/>
<dbReference type="InterPro" id="IPR036770">
    <property type="entry name" value="Ankyrin_rpt-contain_sf"/>
</dbReference>
<name>R7UEJ3_CAPTE</name>
<dbReference type="STRING" id="283909.R7UEJ3"/>
<evidence type="ECO:0000313" key="4">
    <source>
        <dbReference type="EMBL" id="ELU04394.1"/>
    </source>
</evidence>
<keyword evidence="1" id="KW-0677">Repeat</keyword>
<dbReference type="Gene3D" id="1.25.40.20">
    <property type="entry name" value="Ankyrin repeat-containing domain"/>
    <property type="match status" value="2"/>
</dbReference>
<dbReference type="SUPFAM" id="SSF48403">
    <property type="entry name" value="Ankyrin repeat"/>
    <property type="match status" value="1"/>
</dbReference>
<dbReference type="PROSITE" id="PS50088">
    <property type="entry name" value="ANK_REPEAT"/>
    <property type="match status" value="3"/>
</dbReference>
<dbReference type="InterPro" id="IPR002110">
    <property type="entry name" value="Ankyrin_rpt"/>
</dbReference>
<feature type="repeat" description="ANK" evidence="3">
    <location>
        <begin position="67"/>
        <end position="99"/>
    </location>
</feature>